<dbReference type="Proteomes" id="UP000006753">
    <property type="component" value="Unassembled WGS sequence"/>
</dbReference>
<evidence type="ECO:0000313" key="2">
    <source>
        <dbReference type="EMBL" id="EKD16845.1"/>
    </source>
</evidence>
<accession>K1WGY8</accession>
<proteinExistence type="predicted"/>
<dbReference type="OrthoDB" id="5399183at2759"/>
<dbReference type="EMBL" id="JH921438">
    <property type="protein sequence ID" value="EKD16845.1"/>
    <property type="molecule type" value="Genomic_DNA"/>
</dbReference>
<feature type="region of interest" description="Disordered" evidence="1">
    <location>
        <begin position="183"/>
        <end position="210"/>
    </location>
</feature>
<protein>
    <submittedName>
        <fullName evidence="2">Uncharacterized protein</fullName>
    </submittedName>
</protein>
<organism evidence="2 3">
    <name type="scientific">Marssonina brunnea f. sp. multigermtubi (strain MB_m1)</name>
    <name type="common">Marssonina leaf spot fungus</name>
    <dbReference type="NCBI Taxonomy" id="1072389"/>
    <lineage>
        <taxon>Eukaryota</taxon>
        <taxon>Fungi</taxon>
        <taxon>Dikarya</taxon>
        <taxon>Ascomycota</taxon>
        <taxon>Pezizomycotina</taxon>
        <taxon>Leotiomycetes</taxon>
        <taxon>Helotiales</taxon>
        <taxon>Drepanopezizaceae</taxon>
        <taxon>Drepanopeziza</taxon>
    </lineage>
</organism>
<evidence type="ECO:0000313" key="3">
    <source>
        <dbReference type="Proteomes" id="UP000006753"/>
    </source>
</evidence>
<evidence type="ECO:0000256" key="1">
    <source>
        <dbReference type="SAM" id="MobiDB-lite"/>
    </source>
</evidence>
<dbReference type="InParanoid" id="K1WGY8"/>
<dbReference type="OMA" id="AESDYGH"/>
<dbReference type="HOGENOM" id="CLU_486650_0_0_1"/>
<dbReference type="KEGG" id="mbe:MBM_05314"/>
<dbReference type="AlphaFoldDB" id="K1WGY8"/>
<feature type="region of interest" description="Disordered" evidence="1">
    <location>
        <begin position="1"/>
        <end position="71"/>
    </location>
</feature>
<feature type="compositionally biased region" description="Acidic residues" evidence="1">
    <location>
        <begin position="29"/>
        <end position="51"/>
    </location>
</feature>
<name>K1WGY8_MARBU</name>
<dbReference type="RefSeq" id="XP_007293203.1">
    <property type="nucleotide sequence ID" value="XM_007293141.1"/>
</dbReference>
<feature type="compositionally biased region" description="Basic and acidic residues" evidence="1">
    <location>
        <begin position="510"/>
        <end position="525"/>
    </location>
</feature>
<dbReference type="eggNOG" id="ENOG502SQ9B">
    <property type="taxonomic scope" value="Eukaryota"/>
</dbReference>
<reference evidence="2 3" key="1">
    <citation type="journal article" date="2012" name="BMC Genomics">
        <title>Sequencing the genome of Marssonina brunnea reveals fungus-poplar co-evolution.</title>
        <authorList>
            <person name="Zhu S."/>
            <person name="Cao Y.-Z."/>
            <person name="Jiang C."/>
            <person name="Tan B.-Y."/>
            <person name="Wang Z."/>
            <person name="Feng S."/>
            <person name="Zhang L."/>
            <person name="Su X.-H."/>
            <person name="Brejova B."/>
            <person name="Vinar T."/>
            <person name="Xu M."/>
            <person name="Wang M.-X."/>
            <person name="Zhang S.-G."/>
            <person name="Huang M.-R."/>
            <person name="Wu R."/>
            <person name="Zhou Y."/>
        </authorList>
    </citation>
    <scope>NUCLEOTIDE SEQUENCE [LARGE SCALE GENOMIC DNA]</scope>
    <source>
        <strain evidence="2 3">MB_m1</strain>
    </source>
</reference>
<keyword evidence="3" id="KW-1185">Reference proteome</keyword>
<sequence length="525" mass="58682">MSQNMHRRLTPPPTVNTQPSTPQTSQNSDYDDDYGGVDDISSGEEDGDEPNVEGAEERAIISSEDVPAPSQPLLIEETFQEEYDLSRADLEAFDLFEEQILNESDDKAVEARKHVPKHVHWESLHGSESESNGSDNDADWCTDLFMEKDELNYQFRQLIDKDDDKGQFSDDGFYYGDAATDEEADFDESGDDSELSGYDSDESGLTTDEEDVPVTCISPHRSIIRATSEASTSSEEVIRPTVRHDPILGTWNHKSTTPYAIYDKENNKVRVFNLENFRRRMNMESASRSLMATPMNTPQQGFSSLQASPIVSNSGDIMLSGINSDFFDSGFLGSTEQREDYNVEDAFREYTNLDSSSPPTDTDESDDENLWSLEDLFDFGNDTSDEERAAGLSDKCPTDPPSSTPARATTTISEDQLHPKLDPLLRHFSRGNVGSFRAYQNEQSLLNRGLATEESLEFGTAATIRGVKAGRLHHANTPITPIRKKKRPVALESSPASPSPYAPMAKKRKLNYEERPTSLKRNRES</sequence>
<gene>
    <name evidence="2" type="ORF">MBM_05314</name>
</gene>
<feature type="region of interest" description="Disordered" evidence="1">
    <location>
        <begin position="382"/>
        <end position="415"/>
    </location>
</feature>
<feature type="region of interest" description="Disordered" evidence="1">
    <location>
        <begin position="475"/>
        <end position="525"/>
    </location>
</feature>
<feature type="compositionally biased region" description="Polar residues" evidence="1">
    <location>
        <begin position="15"/>
        <end position="28"/>
    </location>
</feature>
<dbReference type="GeneID" id="18761249"/>